<dbReference type="PANTHER" id="PTHR34287">
    <property type="entry name" value="OS06G0551500 PROTEIN-RELATED"/>
    <property type="match status" value="1"/>
</dbReference>
<sequence length="178" mass="20525">MLNTKMIREGEEEEEEKEEKRLIIRSCKVVEYLQPLMSKELLFKFPDNSAFDFDYSQSSIWSPLVPRIHSPMDFGLVTPRKLTFGFGFESDNNKINTSGSKKLTSSIKKKMKLKKTKKKKNRAKASEFSPTPIKGACDLFTTKGWGKLLKAASKHFKKRKKDPTSHVKLSNYLRDLSK</sequence>
<evidence type="ECO:0000313" key="2">
    <source>
        <dbReference type="Proteomes" id="UP001174677"/>
    </source>
</evidence>
<accession>A0ABQ9MLR3</accession>
<dbReference type="EMBL" id="JARPOI010000005">
    <property type="protein sequence ID" value="KAJ9180858.1"/>
    <property type="molecule type" value="Genomic_DNA"/>
</dbReference>
<protein>
    <submittedName>
        <fullName evidence="1">Uncharacterized protein</fullName>
    </submittedName>
</protein>
<keyword evidence="2" id="KW-1185">Reference proteome</keyword>
<proteinExistence type="predicted"/>
<organism evidence="1 2">
    <name type="scientific">Hevea brasiliensis</name>
    <name type="common">Para rubber tree</name>
    <name type="synonym">Siphonia brasiliensis</name>
    <dbReference type="NCBI Taxonomy" id="3981"/>
    <lineage>
        <taxon>Eukaryota</taxon>
        <taxon>Viridiplantae</taxon>
        <taxon>Streptophyta</taxon>
        <taxon>Embryophyta</taxon>
        <taxon>Tracheophyta</taxon>
        <taxon>Spermatophyta</taxon>
        <taxon>Magnoliopsida</taxon>
        <taxon>eudicotyledons</taxon>
        <taxon>Gunneridae</taxon>
        <taxon>Pentapetalae</taxon>
        <taxon>rosids</taxon>
        <taxon>fabids</taxon>
        <taxon>Malpighiales</taxon>
        <taxon>Euphorbiaceae</taxon>
        <taxon>Crotonoideae</taxon>
        <taxon>Micrandreae</taxon>
        <taxon>Hevea</taxon>
    </lineage>
</organism>
<reference evidence="1" key="1">
    <citation type="journal article" date="2023" name="Plant Biotechnol. J.">
        <title>Chromosome-level wild Hevea brasiliensis genome provides new tools for genomic-assisted breeding and valuable loci to elevate rubber yield.</title>
        <authorList>
            <person name="Cheng H."/>
            <person name="Song X."/>
            <person name="Hu Y."/>
            <person name="Wu T."/>
            <person name="Yang Q."/>
            <person name="An Z."/>
            <person name="Feng S."/>
            <person name="Deng Z."/>
            <person name="Wu W."/>
            <person name="Zeng X."/>
            <person name="Tu M."/>
            <person name="Wang X."/>
            <person name="Huang H."/>
        </authorList>
    </citation>
    <scope>NUCLEOTIDE SEQUENCE</scope>
    <source>
        <strain evidence="1">MT/VB/25A 57/8</strain>
    </source>
</reference>
<gene>
    <name evidence="1" type="ORF">P3X46_009051</name>
</gene>
<evidence type="ECO:0000313" key="1">
    <source>
        <dbReference type="EMBL" id="KAJ9180858.1"/>
    </source>
</evidence>
<comment type="caution">
    <text evidence="1">The sequence shown here is derived from an EMBL/GenBank/DDBJ whole genome shotgun (WGS) entry which is preliminary data.</text>
</comment>
<dbReference type="PANTHER" id="PTHR34287:SF4">
    <property type="entry name" value="OS04G0504200 PROTEIN"/>
    <property type="match status" value="1"/>
</dbReference>
<name>A0ABQ9MLR3_HEVBR</name>
<dbReference type="Proteomes" id="UP001174677">
    <property type="component" value="Chromosome 5"/>
</dbReference>